<dbReference type="SMART" id="SM01234">
    <property type="entry name" value="Haemolytic"/>
    <property type="match status" value="1"/>
</dbReference>
<dbReference type="InterPro" id="IPR002696">
    <property type="entry name" value="Membr_insert_effic_factor_YidD"/>
</dbReference>
<name>A0ABV1RGH3_9ALTE</name>
<evidence type="ECO:0000313" key="1">
    <source>
        <dbReference type="EMBL" id="MER2492025.1"/>
    </source>
</evidence>
<gene>
    <name evidence="1" type="primary">yidD</name>
    <name evidence="1" type="ORF">ABS311_09040</name>
</gene>
<dbReference type="NCBIfam" id="TIGR00278">
    <property type="entry name" value="membrane protein insertion efficiency factor YidD"/>
    <property type="match status" value="1"/>
</dbReference>
<dbReference type="Pfam" id="PF01809">
    <property type="entry name" value="YidD"/>
    <property type="match status" value="1"/>
</dbReference>
<proteinExistence type="predicted"/>
<sequence>MPKKLILAAIRRYQAKGGSKHYFNLECNFTPTCSEYTAQAIEKYGVRKGIALGYQRICRCKQPDNPHIISDPLE</sequence>
<protein>
    <submittedName>
        <fullName evidence="1">Membrane protein insertion efficiency factor YidD</fullName>
    </submittedName>
</protein>
<keyword evidence="2" id="KW-1185">Reference proteome</keyword>
<dbReference type="Proteomes" id="UP001467690">
    <property type="component" value="Unassembled WGS sequence"/>
</dbReference>
<dbReference type="PANTHER" id="PTHR33383:SF1">
    <property type="entry name" value="MEMBRANE PROTEIN INSERTION EFFICIENCY FACTOR-RELATED"/>
    <property type="match status" value="1"/>
</dbReference>
<accession>A0ABV1RGH3</accession>
<comment type="caution">
    <text evidence="1">The sequence shown here is derived from an EMBL/GenBank/DDBJ whole genome shotgun (WGS) entry which is preliminary data.</text>
</comment>
<reference evidence="1 2" key="1">
    <citation type="submission" date="2024-06" db="EMBL/GenBank/DDBJ databases">
        <authorList>
            <person name="Chen R.Y."/>
        </authorList>
    </citation>
    <scope>NUCLEOTIDE SEQUENCE [LARGE SCALE GENOMIC DNA]</scope>
    <source>
        <strain evidence="1 2">D2</strain>
    </source>
</reference>
<organism evidence="1 2">
    <name type="scientific">Catenovulum sediminis</name>
    <dbReference type="NCBI Taxonomy" id="1740262"/>
    <lineage>
        <taxon>Bacteria</taxon>
        <taxon>Pseudomonadati</taxon>
        <taxon>Pseudomonadota</taxon>
        <taxon>Gammaproteobacteria</taxon>
        <taxon>Alteromonadales</taxon>
        <taxon>Alteromonadaceae</taxon>
        <taxon>Catenovulum</taxon>
    </lineage>
</organism>
<dbReference type="PANTHER" id="PTHR33383">
    <property type="entry name" value="MEMBRANE PROTEIN INSERTION EFFICIENCY FACTOR-RELATED"/>
    <property type="match status" value="1"/>
</dbReference>
<evidence type="ECO:0000313" key="2">
    <source>
        <dbReference type="Proteomes" id="UP001467690"/>
    </source>
</evidence>
<dbReference type="RefSeq" id="WP_143871894.1">
    <property type="nucleotide sequence ID" value="NZ_CP041660.1"/>
</dbReference>
<dbReference type="EMBL" id="JBELOE010000185">
    <property type="protein sequence ID" value="MER2492025.1"/>
    <property type="molecule type" value="Genomic_DNA"/>
</dbReference>